<feature type="non-terminal residue" evidence="2">
    <location>
        <position position="71"/>
    </location>
</feature>
<protein>
    <submittedName>
        <fullName evidence="2">Uncharacterized protein</fullName>
    </submittedName>
</protein>
<feature type="non-terminal residue" evidence="2">
    <location>
        <position position="1"/>
    </location>
</feature>
<sequence>LSPLYPLGLCDLLLCLCPLPSSPPELKTQLQDTPLVLLFLLSWSRPFSAPRHVPPFGRPLVRRIGPRLLPP</sequence>
<evidence type="ECO:0000256" key="1">
    <source>
        <dbReference type="SAM" id="SignalP"/>
    </source>
</evidence>
<organism evidence="2">
    <name type="scientific">Tetraselmis sp. GSL018</name>
    <dbReference type="NCBI Taxonomy" id="582737"/>
    <lineage>
        <taxon>Eukaryota</taxon>
        <taxon>Viridiplantae</taxon>
        <taxon>Chlorophyta</taxon>
        <taxon>core chlorophytes</taxon>
        <taxon>Chlorodendrophyceae</taxon>
        <taxon>Chlorodendrales</taxon>
        <taxon>Chlorodendraceae</taxon>
        <taxon>Tetraselmis</taxon>
    </lineage>
</organism>
<dbReference type="AlphaFoldDB" id="A0A061RP92"/>
<keyword evidence="1" id="KW-0732">Signal</keyword>
<feature type="signal peptide" evidence="1">
    <location>
        <begin position="1"/>
        <end position="21"/>
    </location>
</feature>
<accession>A0A061RP92</accession>
<name>A0A061RP92_9CHLO</name>
<gene>
    <name evidence="2" type="ORF">TSPGSL018_27843</name>
</gene>
<reference evidence="2" key="1">
    <citation type="submission" date="2014-05" db="EMBL/GenBank/DDBJ databases">
        <title>The transcriptome of the halophilic microalga Tetraselmis sp. GSL018 isolated from the Great Salt Lake, Utah.</title>
        <authorList>
            <person name="Jinkerson R.E."/>
            <person name="D'Adamo S."/>
            <person name="Posewitz M.C."/>
        </authorList>
    </citation>
    <scope>NUCLEOTIDE SEQUENCE</scope>
    <source>
        <strain evidence="2">GSL018</strain>
    </source>
</reference>
<dbReference type="EMBL" id="GBEZ01012067">
    <property type="protein sequence ID" value="JAC73788.1"/>
    <property type="molecule type" value="Transcribed_RNA"/>
</dbReference>
<evidence type="ECO:0000313" key="2">
    <source>
        <dbReference type="EMBL" id="JAC73788.1"/>
    </source>
</evidence>
<proteinExistence type="predicted"/>
<feature type="chain" id="PRO_5001605959" evidence="1">
    <location>
        <begin position="22"/>
        <end position="71"/>
    </location>
</feature>